<reference evidence="2" key="1">
    <citation type="submission" date="2022-07" db="EMBL/GenBank/DDBJ databases">
        <title>Bombella genomes.</title>
        <authorList>
            <person name="Harer L."/>
            <person name="Styblova S."/>
            <person name="Ehrmann M."/>
        </authorList>
    </citation>
    <scope>NUCLEOTIDE SEQUENCE</scope>
    <source>
        <strain evidence="2">TMW 2.2559</strain>
    </source>
</reference>
<keyword evidence="3" id="KW-1185">Reference proteome</keyword>
<dbReference type="Proteomes" id="UP001165633">
    <property type="component" value="Unassembled WGS sequence"/>
</dbReference>
<evidence type="ECO:0000256" key="1">
    <source>
        <dbReference type="SAM" id="MobiDB-lite"/>
    </source>
</evidence>
<proteinExistence type="predicted"/>
<dbReference type="PROSITE" id="PS51257">
    <property type="entry name" value="PROKAR_LIPOPROTEIN"/>
    <property type="match status" value="1"/>
</dbReference>
<evidence type="ECO:0000313" key="2">
    <source>
        <dbReference type="EMBL" id="MCX5616474.1"/>
    </source>
</evidence>
<sequence>MRFCRALLVSGLCVPLLGLGGCLQVYRPFAHNPGSQAQHLVRDNIPPVRLAVPVPVPAKAPWRAATAMWARDVVIALVGQSIPAVAKVPEPGDWWVRLGAVRVENGGIRPRYAIVGPDGRVKARGFGAVIDEEGWRSADPEALNTVALQMAPEIARELTEIQTRMMMDDPKSLMHRSARICFDGVTGAPGDGNKSLAEAFYMMLPDGRNSVQTTHDGADYIVKTEVSVRPSPDASAPDEGPKQQVTIIWHVLTPQGVEAGAATQVHDVAAHSLDGPWADVAGAAAQEAAEAVRTIVTNYSGRSRKAAMAQPDIGGKASKEKDGMKKFVSAPDQEGTGSTK</sequence>
<organism evidence="2 3">
    <name type="scientific">Bombella dulcis</name>
    <dbReference type="NCBI Taxonomy" id="2967339"/>
    <lineage>
        <taxon>Bacteria</taxon>
        <taxon>Pseudomonadati</taxon>
        <taxon>Pseudomonadota</taxon>
        <taxon>Alphaproteobacteria</taxon>
        <taxon>Acetobacterales</taxon>
        <taxon>Acetobacteraceae</taxon>
        <taxon>Bombella</taxon>
    </lineage>
</organism>
<accession>A0ABT3WDM8</accession>
<feature type="region of interest" description="Disordered" evidence="1">
    <location>
        <begin position="301"/>
        <end position="340"/>
    </location>
</feature>
<gene>
    <name evidence="2" type="ORF">NQF87_05745</name>
</gene>
<protein>
    <recommendedName>
        <fullName evidence="4">Lipoprotein</fullName>
    </recommendedName>
</protein>
<comment type="caution">
    <text evidence="2">The sequence shown here is derived from an EMBL/GenBank/DDBJ whole genome shotgun (WGS) entry which is preliminary data.</text>
</comment>
<evidence type="ECO:0008006" key="4">
    <source>
        <dbReference type="Google" id="ProtNLM"/>
    </source>
</evidence>
<dbReference type="RefSeq" id="WP_266127466.1">
    <property type="nucleotide sequence ID" value="NZ_JANIDV010000003.1"/>
</dbReference>
<name>A0ABT3WDM8_9PROT</name>
<evidence type="ECO:0000313" key="3">
    <source>
        <dbReference type="Proteomes" id="UP001165633"/>
    </source>
</evidence>
<dbReference type="EMBL" id="JANIDV010000003">
    <property type="protein sequence ID" value="MCX5616474.1"/>
    <property type="molecule type" value="Genomic_DNA"/>
</dbReference>